<evidence type="ECO:0000256" key="1">
    <source>
        <dbReference type="ARBA" id="ARBA00009986"/>
    </source>
</evidence>
<comment type="similarity">
    <text evidence="1">Belongs to the aldehyde dehydrogenase family.</text>
</comment>
<protein>
    <submittedName>
        <fullName evidence="5">Aldehyde dehydrogenase family protein</fullName>
    </submittedName>
</protein>
<dbReference type="AlphaFoldDB" id="A0ABD5SSQ5"/>
<keyword evidence="2" id="KW-0520">NAD</keyword>
<reference evidence="5 6" key="1">
    <citation type="journal article" date="2019" name="Int. J. Syst. Evol. Microbiol.">
        <title>The Global Catalogue of Microorganisms (GCM) 10K type strain sequencing project: providing services to taxonomists for standard genome sequencing and annotation.</title>
        <authorList>
            <consortium name="The Broad Institute Genomics Platform"/>
            <consortium name="The Broad Institute Genome Sequencing Center for Infectious Disease"/>
            <person name="Wu L."/>
            <person name="Ma J."/>
        </authorList>
    </citation>
    <scope>NUCLEOTIDE SEQUENCE [LARGE SCALE GENOMIC DNA]</scope>
    <source>
        <strain evidence="5 6">LMG 29247</strain>
    </source>
</reference>
<dbReference type="InterPro" id="IPR016162">
    <property type="entry name" value="Ald_DH_N"/>
</dbReference>
<evidence type="ECO:0000256" key="2">
    <source>
        <dbReference type="ARBA" id="ARBA00023027"/>
    </source>
</evidence>
<dbReference type="InterPro" id="IPR016161">
    <property type="entry name" value="Ald_DH/histidinol_DH"/>
</dbReference>
<dbReference type="PANTHER" id="PTHR42986:SF1">
    <property type="entry name" value="BENZALDEHYDE DEHYDROGENASE YFMT"/>
    <property type="match status" value="1"/>
</dbReference>
<dbReference type="Proteomes" id="UP001596383">
    <property type="component" value="Unassembled WGS sequence"/>
</dbReference>
<name>A0ABD5SSQ5_9EURY</name>
<dbReference type="InterPro" id="IPR016163">
    <property type="entry name" value="Ald_DH_C"/>
</dbReference>
<evidence type="ECO:0000259" key="4">
    <source>
        <dbReference type="Pfam" id="PF00171"/>
    </source>
</evidence>
<dbReference type="PANTHER" id="PTHR42986">
    <property type="entry name" value="BENZALDEHYDE DEHYDROGENASE YFMT"/>
    <property type="match status" value="1"/>
</dbReference>
<evidence type="ECO:0000256" key="3">
    <source>
        <dbReference type="SAM" id="MobiDB-lite"/>
    </source>
</evidence>
<dbReference type="EMBL" id="JBHSWV010000480">
    <property type="protein sequence ID" value="MFC6768069.1"/>
    <property type="molecule type" value="Genomic_DNA"/>
</dbReference>
<dbReference type="InterPro" id="IPR015590">
    <property type="entry name" value="Aldehyde_DH_dom"/>
</dbReference>
<feature type="region of interest" description="Disordered" evidence="3">
    <location>
        <begin position="50"/>
        <end position="89"/>
    </location>
</feature>
<evidence type="ECO:0000313" key="5">
    <source>
        <dbReference type="EMBL" id="MFC6768069.1"/>
    </source>
</evidence>
<evidence type="ECO:0000313" key="6">
    <source>
        <dbReference type="Proteomes" id="UP001596383"/>
    </source>
</evidence>
<dbReference type="RefSeq" id="WP_337959487.1">
    <property type="nucleotide sequence ID" value="NZ_JAQIVI010000480.1"/>
</dbReference>
<feature type="compositionally biased region" description="Polar residues" evidence="3">
    <location>
        <begin position="73"/>
        <end position="89"/>
    </location>
</feature>
<dbReference type="Gene3D" id="3.40.309.10">
    <property type="entry name" value="Aldehyde Dehydrogenase, Chain A, domain 2"/>
    <property type="match status" value="1"/>
</dbReference>
<accession>A0ABD5SSQ5</accession>
<organism evidence="5 6">
    <name type="scientific">Natrinema soli</name>
    <dbReference type="NCBI Taxonomy" id="1930624"/>
    <lineage>
        <taxon>Archaea</taxon>
        <taxon>Methanobacteriati</taxon>
        <taxon>Methanobacteriota</taxon>
        <taxon>Stenosarchaea group</taxon>
        <taxon>Halobacteria</taxon>
        <taxon>Halobacteriales</taxon>
        <taxon>Natrialbaceae</taxon>
        <taxon>Natrinema</taxon>
    </lineage>
</organism>
<dbReference type="Pfam" id="PF00171">
    <property type="entry name" value="Aldedh"/>
    <property type="match status" value="1"/>
</dbReference>
<feature type="domain" description="Aldehyde dehydrogenase" evidence="4">
    <location>
        <begin position="3"/>
        <end position="82"/>
    </location>
</feature>
<feature type="compositionally biased region" description="Basic and acidic residues" evidence="3">
    <location>
        <begin position="60"/>
        <end position="70"/>
    </location>
</feature>
<gene>
    <name evidence="5" type="ORF">ACFQE6_24640</name>
</gene>
<dbReference type="Gene3D" id="3.40.605.10">
    <property type="entry name" value="Aldehyde Dehydrogenase, Chain A, domain 1"/>
    <property type="match status" value="1"/>
</dbReference>
<keyword evidence="6" id="KW-1185">Reference proteome</keyword>
<sequence length="89" mass="9118">MAATCNKNFGPIAPVIPFSDIDKAVESHNAVEYGLSGSIHAGDVSAGDGSLIASRPTWSRQDRPGNDEAHVSFSGTDASSVGGYNNGLP</sequence>
<dbReference type="SUPFAM" id="SSF53720">
    <property type="entry name" value="ALDH-like"/>
    <property type="match status" value="1"/>
</dbReference>
<proteinExistence type="inferred from homology"/>
<comment type="caution">
    <text evidence="5">The sequence shown here is derived from an EMBL/GenBank/DDBJ whole genome shotgun (WGS) entry which is preliminary data.</text>
</comment>